<protein>
    <submittedName>
        <fullName evidence="1">Uncharacterized protein</fullName>
    </submittedName>
</protein>
<dbReference type="AlphaFoldDB" id="A0A6H2ZY99"/>
<evidence type="ECO:0000313" key="1">
    <source>
        <dbReference type="EMBL" id="OCO83057.1"/>
    </source>
</evidence>
<reference evidence="2" key="1">
    <citation type="submission" date="2016-04" db="EMBL/GenBank/DDBJ databases">
        <authorList>
            <person name="Osei Sekyere J."/>
            <person name="Sivertsen A."/>
            <person name="Pedersen A.T."/>
            <person name="Sundsfjord A."/>
        </authorList>
    </citation>
    <scope>NUCLEOTIDE SEQUENCE [LARGE SCALE GENOMIC DNA]</scope>
    <source>
        <strain evidence="2">945174350</strain>
    </source>
</reference>
<name>A0A6H2ZY99_SERMA</name>
<comment type="caution">
    <text evidence="1">The sequence shown here is derived from an EMBL/GenBank/DDBJ whole genome shotgun (WGS) entry which is preliminary data.</text>
</comment>
<accession>A0A6H2ZY99</accession>
<evidence type="ECO:0000313" key="2">
    <source>
        <dbReference type="Proteomes" id="UP000050489"/>
    </source>
</evidence>
<sequence>MGEFTPISTVEELAKLNDEEIIEGYRSGYKGDPEPDSTKSKSFWHGYRNGLVDSGRWKGDEHQTALARDCIAHGIFKPRH</sequence>
<proteinExistence type="predicted"/>
<dbReference type="Proteomes" id="UP000050489">
    <property type="component" value="Unassembled WGS sequence"/>
</dbReference>
<organism evidence="1 2">
    <name type="scientific">Serratia marcescens</name>
    <dbReference type="NCBI Taxonomy" id="615"/>
    <lineage>
        <taxon>Bacteria</taxon>
        <taxon>Pseudomonadati</taxon>
        <taxon>Pseudomonadota</taxon>
        <taxon>Gammaproteobacteria</taxon>
        <taxon>Enterobacterales</taxon>
        <taxon>Yersiniaceae</taxon>
        <taxon>Serratia</taxon>
    </lineage>
</organism>
<dbReference type="EMBL" id="LJEX02000108">
    <property type="protein sequence ID" value="OCO83057.1"/>
    <property type="molecule type" value="Genomic_DNA"/>
</dbReference>
<dbReference type="RefSeq" id="WP_057523913.1">
    <property type="nucleotide sequence ID" value="NZ_JBAJFT010000040.1"/>
</dbReference>
<gene>
    <name evidence="1" type="ORF">AN695_0220420</name>
</gene>